<comment type="caution">
    <text evidence="2">The sequence shown here is derived from an EMBL/GenBank/DDBJ whole genome shotgun (WGS) entry which is preliminary data.</text>
</comment>
<evidence type="ECO:0000313" key="3">
    <source>
        <dbReference type="Proteomes" id="UP000268727"/>
    </source>
</evidence>
<keyword evidence="1" id="KW-0472">Membrane</keyword>
<reference evidence="2 3" key="1">
    <citation type="submission" date="2018-11" db="EMBL/GenBank/DDBJ databases">
        <title>Sequencing the genomes of 1000 actinobacteria strains.</title>
        <authorList>
            <person name="Klenk H.-P."/>
        </authorList>
    </citation>
    <scope>NUCLEOTIDE SEQUENCE [LARGE SCALE GENOMIC DNA]</scope>
    <source>
        <strain evidence="2 3">DSM 44231</strain>
    </source>
</reference>
<dbReference type="AlphaFoldDB" id="A0A3N1HE83"/>
<keyword evidence="1" id="KW-0812">Transmembrane</keyword>
<dbReference type="Proteomes" id="UP000268727">
    <property type="component" value="Unassembled WGS sequence"/>
</dbReference>
<sequence length="34" mass="3442">MITVGDVVKTCETLRLTVACLVVVAALGLALVIG</sequence>
<keyword evidence="3" id="KW-1185">Reference proteome</keyword>
<organism evidence="2 3">
    <name type="scientific">Saccharothrix texasensis</name>
    <dbReference type="NCBI Taxonomy" id="103734"/>
    <lineage>
        <taxon>Bacteria</taxon>
        <taxon>Bacillati</taxon>
        <taxon>Actinomycetota</taxon>
        <taxon>Actinomycetes</taxon>
        <taxon>Pseudonocardiales</taxon>
        <taxon>Pseudonocardiaceae</taxon>
        <taxon>Saccharothrix</taxon>
    </lineage>
</organism>
<dbReference type="EMBL" id="RJKM01000001">
    <property type="protein sequence ID" value="ROP40821.1"/>
    <property type="molecule type" value="Genomic_DNA"/>
</dbReference>
<feature type="transmembrane region" description="Helical" evidence="1">
    <location>
        <begin position="14"/>
        <end position="33"/>
    </location>
</feature>
<keyword evidence="1" id="KW-1133">Transmembrane helix</keyword>
<evidence type="ECO:0000313" key="2">
    <source>
        <dbReference type="EMBL" id="ROP40821.1"/>
    </source>
</evidence>
<evidence type="ECO:0000256" key="1">
    <source>
        <dbReference type="SAM" id="Phobius"/>
    </source>
</evidence>
<gene>
    <name evidence="2" type="ORF">EDD40_6240</name>
</gene>
<accession>A0A3N1HE83</accession>
<proteinExistence type="predicted"/>
<protein>
    <submittedName>
        <fullName evidence="2">Uncharacterized protein</fullName>
    </submittedName>
</protein>
<name>A0A3N1HE83_9PSEU</name>